<evidence type="ECO:0000313" key="1">
    <source>
        <dbReference type="EMBL" id="MET4758558.1"/>
    </source>
</evidence>
<name>A0ABV2SLA7_9GAMM</name>
<dbReference type="Gene3D" id="3.40.50.200">
    <property type="entry name" value="Peptidase S8/S53 domain"/>
    <property type="match status" value="1"/>
</dbReference>
<protein>
    <submittedName>
        <fullName evidence="1">Uncharacterized protein</fullName>
    </submittedName>
</protein>
<accession>A0ABV2SLA7</accession>
<comment type="caution">
    <text evidence="1">The sequence shown here is derived from an EMBL/GenBank/DDBJ whole genome shotgun (WGS) entry which is preliminary data.</text>
</comment>
<dbReference type="EMBL" id="JBEWTB010000002">
    <property type="protein sequence ID" value="MET4758558.1"/>
    <property type="molecule type" value="Genomic_DNA"/>
</dbReference>
<organism evidence="1 2">
    <name type="scientific">Endozoicomonas lisbonensis</name>
    <dbReference type="NCBI Taxonomy" id="3120522"/>
    <lineage>
        <taxon>Bacteria</taxon>
        <taxon>Pseudomonadati</taxon>
        <taxon>Pseudomonadota</taxon>
        <taxon>Gammaproteobacteria</taxon>
        <taxon>Oceanospirillales</taxon>
        <taxon>Endozoicomonadaceae</taxon>
        <taxon>Endozoicomonas</taxon>
    </lineage>
</organism>
<proteinExistence type="predicted"/>
<dbReference type="RefSeq" id="WP_354008630.1">
    <property type="nucleotide sequence ID" value="NZ_JBEWTA010000001.1"/>
</dbReference>
<dbReference type="InterPro" id="IPR036852">
    <property type="entry name" value="Peptidase_S8/S53_dom_sf"/>
</dbReference>
<reference evidence="1 2" key="1">
    <citation type="submission" date="2024-06" db="EMBL/GenBank/DDBJ databases">
        <title>Genomic Encyclopedia of Type Strains, Phase V (KMG-V): Genome sequencing to study the core and pangenomes of soil and plant-associated prokaryotes.</title>
        <authorList>
            <person name="Whitman W."/>
        </authorList>
    </citation>
    <scope>NUCLEOTIDE SEQUENCE [LARGE SCALE GENOMIC DNA]</scope>
    <source>
        <strain evidence="1 2">NE40</strain>
    </source>
</reference>
<dbReference type="Proteomes" id="UP001549366">
    <property type="component" value="Unassembled WGS sequence"/>
</dbReference>
<keyword evidence="2" id="KW-1185">Reference proteome</keyword>
<evidence type="ECO:0000313" key="2">
    <source>
        <dbReference type="Proteomes" id="UP001549366"/>
    </source>
</evidence>
<dbReference type="SUPFAM" id="SSF52743">
    <property type="entry name" value="Subtilisin-like"/>
    <property type="match status" value="1"/>
</dbReference>
<gene>
    <name evidence="1" type="ORF">V5J35_003750</name>
</gene>
<sequence length="316" mass="36496">MRLAIFLLLLTVNPLITLLAQPLQALDQRVYKVAILDRFYPRLDGFGSDEDRSRHSWLYGMVDIDNDQVKEPFYHGDIVRMIATHPRITFITYPIQDDRAPMSEIRRNLQKIYARLQIQPLDALVLSWESSTLISSFDKPLQRENVDEYKKMIYAMGRKDPVWADTYEIIRWLEKIVDHGVAVYTISGNGGRGMVNTFSFADGVVTVGASEYELRHYIADNPFVDVHAQAAYELRRVDDAEGNILGYDINGDQCVDIRRERLSSVGYGQKDEEKQWSEKQWPEKYWRLLIGSSFAAPAALRSALFSDLEINDCYQR</sequence>